<gene>
    <name evidence="2" type="ORF">H9897_01110</name>
</gene>
<dbReference type="EMBL" id="JAHLFM010000017">
    <property type="protein sequence ID" value="MBU3830743.1"/>
    <property type="molecule type" value="Genomic_DNA"/>
</dbReference>
<evidence type="ECO:0000313" key="3">
    <source>
        <dbReference type="Proteomes" id="UP000824247"/>
    </source>
</evidence>
<feature type="signal peptide" evidence="1">
    <location>
        <begin position="1"/>
        <end position="18"/>
    </location>
</feature>
<keyword evidence="1" id="KW-0732">Signal</keyword>
<dbReference type="Proteomes" id="UP000824247">
    <property type="component" value="Unassembled WGS sequence"/>
</dbReference>
<evidence type="ECO:0008006" key="4">
    <source>
        <dbReference type="Google" id="ProtNLM"/>
    </source>
</evidence>
<reference evidence="2" key="2">
    <citation type="submission" date="2021-04" db="EMBL/GenBank/DDBJ databases">
        <authorList>
            <person name="Gilroy R."/>
        </authorList>
    </citation>
    <scope>NUCLEOTIDE SEQUENCE</scope>
    <source>
        <strain evidence="2">A5-1222</strain>
    </source>
</reference>
<evidence type="ECO:0000313" key="2">
    <source>
        <dbReference type="EMBL" id="MBU3830743.1"/>
    </source>
</evidence>
<dbReference type="PROSITE" id="PS51257">
    <property type="entry name" value="PROKAR_LIPOPROTEIN"/>
    <property type="match status" value="1"/>
</dbReference>
<proteinExistence type="predicted"/>
<feature type="chain" id="PRO_5038768448" description="Lipoprotein" evidence="1">
    <location>
        <begin position="19"/>
        <end position="860"/>
    </location>
</feature>
<organism evidence="2 3">
    <name type="scientific">Candidatus Ureaplasma intestinipullorum</name>
    <dbReference type="NCBI Taxonomy" id="2838770"/>
    <lineage>
        <taxon>Bacteria</taxon>
        <taxon>Bacillati</taxon>
        <taxon>Mycoplasmatota</taxon>
        <taxon>Mycoplasmoidales</taxon>
        <taxon>Mycoplasmoidaceae</taxon>
        <taxon>Ureaplasma</taxon>
    </lineage>
</organism>
<reference evidence="2" key="1">
    <citation type="journal article" date="2021" name="PeerJ">
        <title>Extensive microbial diversity within the chicken gut microbiome revealed by metagenomics and culture.</title>
        <authorList>
            <person name="Gilroy R."/>
            <person name="Ravi A."/>
            <person name="Getino M."/>
            <person name="Pursley I."/>
            <person name="Horton D.L."/>
            <person name="Alikhan N.F."/>
            <person name="Baker D."/>
            <person name="Gharbi K."/>
            <person name="Hall N."/>
            <person name="Watson M."/>
            <person name="Adriaenssens E.M."/>
            <person name="Foster-Nyarko E."/>
            <person name="Jarju S."/>
            <person name="Secka A."/>
            <person name="Antonio M."/>
            <person name="Oren A."/>
            <person name="Chaudhuri R.R."/>
            <person name="La Ragione R."/>
            <person name="Hildebrand F."/>
            <person name="Pallen M.J."/>
        </authorList>
    </citation>
    <scope>NUCLEOTIDE SEQUENCE</scope>
    <source>
        <strain evidence="2">A5-1222</strain>
    </source>
</reference>
<sequence>MKRKALLISSLVSTIAFACILPTFVVSCSSNDKESTPSDNVETPDYQISFNNELSSYETNRTYNITANVAPSGSYKYKWTTTDSNLVLSNTETSTVSFVSNTAGTYPLKVSISNMNGDFLTEKEVSVKFVDQNINYTVDILSDDNFNFDIGNPYYLSASLTPSLQNAQYQWKLSNTICVNPISSYEEANFGFQVVAAGTVDITVVVSDSSGHKIGEKTKSITIQEPTPPTPTYTVDISQPNTTYYVNNSYSLTANLTPSLTGAYYEFSCDNSALNISQNQNVLSIRPTVSGNYTINLDVYDSSQKTNKIASKQISINVVNNPNYDITLKQNVTTLDYGAPNLLADDSSITPDWIKTKIIDNKSSIFNIPSTLPSNFSWENNIVISSVAPNVANRSLTFELTLNNKDNNGGTLTTTITFTGFKDQNSTPSSNYVIQFKNQDTFPYGGPNVLPSRAKDPDIIAKIVANKEQIFEIPSNVPKDFNWTNNIRLGIFNFNDAEGKSSFRVDLIGYDSSNPSASTGKTLTFTGYKQGFAYKIKFDETTNSYPFGDPNLLASAITDEQIKQIVINNNTKIFSYGRIPDNFDWNQNIQISNVVRNNDSRSVSFKLTLNNSNESNGTITKNITFNDFKQPAWPTNSMPSDKDLMIDNIKKPNGVTGSIKRNDAGNVLNNYGVVRTFALVNKVIHDSLFVDLGFQNTTISMSNSNFDNITFTITGTASKDVPNWGKKKIPLSQVVENWEGVNIVNGDQLELQITYIRGSTSPNKGTDSFDTSKVQWTPNVTGYETFAWKNININYSMYTTEFSNQSTIKKNSQVVKSTSNDNRVQLMFVNHYNGNNYLIQSDNIISSYSYTNYYFKKEDN</sequence>
<comment type="caution">
    <text evidence="2">The sequence shown here is derived from an EMBL/GenBank/DDBJ whole genome shotgun (WGS) entry which is preliminary data.</text>
</comment>
<accession>A0A9E2KX77</accession>
<protein>
    <recommendedName>
        <fullName evidence="4">Lipoprotein</fullName>
    </recommendedName>
</protein>
<name>A0A9E2KX77_9BACT</name>
<dbReference type="AlphaFoldDB" id="A0A9E2KX77"/>
<evidence type="ECO:0000256" key="1">
    <source>
        <dbReference type="SAM" id="SignalP"/>
    </source>
</evidence>